<evidence type="ECO:0000313" key="3">
    <source>
        <dbReference type="Proteomes" id="UP000501690"/>
    </source>
</evidence>
<dbReference type="AlphaFoldDB" id="A0A4D6LGU9"/>
<reference evidence="1 3" key="1">
    <citation type="submission" date="2019-04" db="EMBL/GenBank/DDBJ databases">
        <title>An improved genome assembly and genetic linkage map for asparagus bean, Vigna unguiculata ssp. sesquipedialis.</title>
        <authorList>
            <person name="Xia Q."/>
            <person name="Zhang R."/>
            <person name="Dong Y."/>
        </authorList>
    </citation>
    <scope>NUCLEOTIDE SEQUENCE [LARGE SCALE GENOMIC DNA]</scope>
    <source>
        <tissue evidence="1">Leaf</tissue>
    </source>
</reference>
<keyword evidence="3" id="KW-1185">Reference proteome</keyword>
<organism evidence="1 3">
    <name type="scientific">Vigna unguiculata</name>
    <name type="common">Cowpea</name>
    <dbReference type="NCBI Taxonomy" id="3917"/>
    <lineage>
        <taxon>Eukaryota</taxon>
        <taxon>Viridiplantae</taxon>
        <taxon>Streptophyta</taxon>
        <taxon>Embryophyta</taxon>
        <taxon>Tracheophyta</taxon>
        <taxon>Spermatophyta</taxon>
        <taxon>Magnoliopsida</taxon>
        <taxon>eudicotyledons</taxon>
        <taxon>Gunneridae</taxon>
        <taxon>Pentapetalae</taxon>
        <taxon>rosids</taxon>
        <taxon>fabids</taxon>
        <taxon>Fabales</taxon>
        <taxon>Fabaceae</taxon>
        <taxon>Papilionoideae</taxon>
        <taxon>50 kb inversion clade</taxon>
        <taxon>NPAAA clade</taxon>
        <taxon>indigoferoid/millettioid clade</taxon>
        <taxon>Phaseoleae</taxon>
        <taxon>Vigna</taxon>
    </lineage>
</organism>
<name>A0A4D6LGU9_VIGUN</name>
<sequence length="111" mass="12548">MSGEVHILLLSCGDTSEVGSYVPCSHLRDVVCGEVRSWWITCVGLRAGRSVEQDYERGGLYSKTTSEEVRRGRTTNGQVRVSIINPESETNYWCVVKVEKPWGLRSWPRTN</sequence>
<evidence type="ECO:0000313" key="1">
    <source>
        <dbReference type="EMBL" id="QCD87616.1"/>
    </source>
</evidence>
<accession>A0A4D6LGU9</accession>
<proteinExistence type="predicted"/>
<dbReference type="EMBL" id="CP039347">
    <property type="protein sequence ID" value="QCD87616.1"/>
    <property type="molecule type" value="Genomic_DNA"/>
</dbReference>
<dbReference type="Proteomes" id="UP000501690">
    <property type="component" value="Linkage Group LG3"/>
</dbReference>
<gene>
    <name evidence="1" type="ORF">DEO72_LG3g2154</name>
    <name evidence="2" type="ORF">DEO72_LG3g2155</name>
</gene>
<protein>
    <submittedName>
        <fullName evidence="1">Uncharacterized protein</fullName>
    </submittedName>
</protein>
<dbReference type="EMBL" id="CP039347">
    <property type="protein sequence ID" value="QCD87617.1"/>
    <property type="molecule type" value="Genomic_DNA"/>
</dbReference>
<evidence type="ECO:0000313" key="2">
    <source>
        <dbReference type="EMBL" id="QCD87617.1"/>
    </source>
</evidence>